<feature type="non-terminal residue" evidence="2">
    <location>
        <position position="60"/>
    </location>
</feature>
<proteinExistence type="predicted"/>
<sequence>GRSGVLAGGLPPRRDRRRRGGAPPRGRLLRGRLQRPGRDRGVHPRRRRGRPGSRGTPRRL</sequence>
<feature type="compositionally biased region" description="Basic residues" evidence="1">
    <location>
        <begin position="43"/>
        <end position="60"/>
    </location>
</feature>
<feature type="region of interest" description="Disordered" evidence="1">
    <location>
        <begin position="1"/>
        <end position="60"/>
    </location>
</feature>
<accession>A0A6J4TYU7</accession>
<evidence type="ECO:0000313" key="2">
    <source>
        <dbReference type="EMBL" id="CAA9535973.1"/>
    </source>
</evidence>
<dbReference type="AlphaFoldDB" id="A0A6J4TYU7"/>
<reference evidence="2" key="1">
    <citation type="submission" date="2020-02" db="EMBL/GenBank/DDBJ databases">
        <authorList>
            <person name="Meier V. D."/>
        </authorList>
    </citation>
    <scope>NUCLEOTIDE SEQUENCE</scope>
    <source>
        <strain evidence="2">AVDCRST_MAG05</strain>
    </source>
</reference>
<gene>
    <name evidence="2" type="ORF">AVDCRST_MAG05-4874</name>
</gene>
<name>A0A6J4TYU7_9ACTN</name>
<protein>
    <submittedName>
        <fullName evidence="2">Uncharacterized protein</fullName>
    </submittedName>
</protein>
<feature type="non-terminal residue" evidence="2">
    <location>
        <position position="1"/>
    </location>
</feature>
<organism evidence="2">
    <name type="scientific">uncultured Rubrobacteraceae bacterium</name>
    <dbReference type="NCBI Taxonomy" id="349277"/>
    <lineage>
        <taxon>Bacteria</taxon>
        <taxon>Bacillati</taxon>
        <taxon>Actinomycetota</taxon>
        <taxon>Rubrobacteria</taxon>
        <taxon>Rubrobacterales</taxon>
        <taxon>Rubrobacteraceae</taxon>
        <taxon>environmental samples</taxon>
    </lineage>
</organism>
<dbReference type="EMBL" id="CADCVM010000521">
    <property type="protein sequence ID" value="CAA9535973.1"/>
    <property type="molecule type" value="Genomic_DNA"/>
</dbReference>
<evidence type="ECO:0000256" key="1">
    <source>
        <dbReference type="SAM" id="MobiDB-lite"/>
    </source>
</evidence>